<reference evidence="1" key="1">
    <citation type="submission" date="2020-03" db="EMBL/GenBank/DDBJ databases">
        <title>The deep terrestrial virosphere.</title>
        <authorList>
            <person name="Holmfeldt K."/>
            <person name="Nilsson E."/>
            <person name="Simone D."/>
            <person name="Lopez-Fernandez M."/>
            <person name="Wu X."/>
            <person name="de Brujin I."/>
            <person name="Lundin D."/>
            <person name="Andersson A."/>
            <person name="Bertilsson S."/>
            <person name="Dopson M."/>
        </authorList>
    </citation>
    <scope>NUCLEOTIDE SEQUENCE</scope>
    <source>
        <strain evidence="1">MM415A02558</strain>
    </source>
</reference>
<organism evidence="1">
    <name type="scientific">viral metagenome</name>
    <dbReference type="NCBI Taxonomy" id="1070528"/>
    <lineage>
        <taxon>unclassified sequences</taxon>
        <taxon>metagenomes</taxon>
        <taxon>organismal metagenomes</taxon>
    </lineage>
</organism>
<evidence type="ECO:0000313" key="1">
    <source>
        <dbReference type="EMBL" id="QJA72932.1"/>
    </source>
</evidence>
<protein>
    <submittedName>
        <fullName evidence="1">Uncharacterized protein</fullName>
    </submittedName>
</protein>
<accession>A0A6M3JV46</accession>
<proteinExistence type="predicted"/>
<gene>
    <name evidence="1" type="ORF">MM415A02558_0008</name>
</gene>
<dbReference type="EMBL" id="MT141989">
    <property type="protein sequence ID" value="QJA72932.1"/>
    <property type="molecule type" value="Genomic_DNA"/>
</dbReference>
<name>A0A6M3JV46_9ZZZZ</name>
<dbReference type="AlphaFoldDB" id="A0A6M3JV46"/>
<sequence length="81" mass="9537">MTLVPRCKAKSPELPHLRCDELVRLVSTNEPVVILKFKVGYETKIMSHKPMKVAEDRLCYYHHKKEIGLFNYHSGREVNKR</sequence>